<organism evidence="2 3">
    <name type="scientific">Streptomyces enissocaesilis</name>
    <dbReference type="NCBI Taxonomy" id="332589"/>
    <lineage>
        <taxon>Bacteria</taxon>
        <taxon>Bacillati</taxon>
        <taxon>Actinomycetota</taxon>
        <taxon>Actinomycetes</taxon>
        <taxon>Kitasatosporales</taxon>
        <taxon>Streptomycetaceae</taxon>
        <taxon>Streptomyces</taxon>
        <taxon>Streptomyces rochei group</taxon>
    </lineage>
</organism>
<comment type="caution">
    <text evidence="2">The sequence shown here is derived from an EMBL/GenBank/DDBJ whole genome shotgun (WGS) entry which is preliminary data.</text>
</comment>
<evidence type="ECO:0000313" key="3">
    <source>
        <dbReference type="Proteomes" id="UP001500403"/>
    </source>
</evidence>
<reference evidence="2 3" key="1">
    <citation type="journal article" date="2019" name="Int. J. Syst. Evol. Microbiol.">
        <title>The Global Catalogue of Microorganisms (GCM) 10K type strain sequencing project: providing services to taxonomists for standard genome sequencing and annotation.</title>
        <authorList>
            <consortium name="The Broad Institute Genomics Platform"/>
            <consortium name="The Broad Institute Genome Sequencing Center for Infectious Disease"/>
            <person name="Wu L."/>
            <person name="Ma J."/>
        </authorList>
    </citation>
    <scope>NUCLEOTIDE SEQUENCE [LARGE SCALE GENOMIC DNA]</scope>
    <source>
        <strain evidence="2 3">JCM 9088</strain>
    </source>
</reference>
<evidence type="ECO:0008006" key="4">
    <source>
        <dbReference type="Google" id="ProtNLM"/>
    </source>
</evidence>
<dbReference type="Proteomes" id="UP001500403">
    <property type="component" value="Unassembled WGS sequence"/>
</dbReference>
<keyword evidence="3" id="KW-1185">Reference proteome</keyword>
<feature type="region of interest" description="Disordered" evidence="1">
    <location>
        <begin position="1"/>
        <end position="33"/>
    </location>
</feature>
<proteinExistence type="predicted"/>
<sequence>MQIRPAPKSRPDGSLPDSVDGTGTLPAATPDTRMRGSALVTAFPPAARARRAALLGAVCVGLTAALTACGEEPKPDPDKGTNGVGRLSASAIEAKARNAARDAESVRLSGTVVSKERSYTLDMRLKEDGGTGSVTSEDSTFELLRIEDELFMKAGADFWDHGAQRSPESSASDEAAAGKLEDKYVKVPDGDPAYDQLRGFTDKDVLLDGLLGLHGKLAKGDRRKVGGVRTIEVTGGRGAGGSLAVSLIGTPYPLKLERAGGAGVVRLADWDEEFALEAPDKDETVDYGGRLPKTSDGAS</sequence>
<evidence type="ECO:0000313" key="2">
    <source>
        <dbReference type="EMBL" id="GAA2952789.1"/>
    </source>
</evidence>
<accession>A0ABN3XH57</accession>
<gene>
    <name evidence="2" type="ORF">GCM10010446_42460</name>
</gene>
<name>A0ABN3XH57_9ACTN</name>
<dbReference type="EMBL" id="BAAAUD010000041">
    <property type="protein sequence ID" value="GAA2952789.1"/>
    <property type="molecule type" value="Genomic_DNA"/>
</dbReference>
<protein>
    <recommendedName>
        <fullName evidence="4">Lipoprotein</fullName>
    </recommendedName>
</protein>
<evidence type="ECO:0000256" key="1">
    <source>
        <dbReference type="SAM" id="MobiDB-lite"/>
    </source>
</evidence>